<dbReference type="RefSeq" id="WP_163965746.1">
    <property type="nucleotide sequence ID" value="NZ_JAAGNX010000003.1"/>
</dbReference>
<feature type="transmembrane region" description="Helical" evidence="2">
    <location>
        <begin position="96"/>
        <end position="115"/>
    </location>
</feature>
<accession>A0A6B2M2G2</accession>
<comment type="caution">
    <text evidence="3">The sequence shown here is derived from an EMBL/GenBank/DDBJ whole genome shotgun (WGS) entry which is preliminary data.</text>
</comment>
<gene>
    <name evidence="3" type="ORF">G0Q06_10760</name>
</gene>
<name>A0A6B2M2G2_9BACT</name>
<dbReference type="InterPro" id="IPR021296">
    <property type="entry name" value="DUF2868"/>
</dbReference>
<dbReference type="EMBL" id="JAAGNX010000003">
    <property type="protein sequence ID" value="NDV62933.1"/>
    <property type="molecule type" value="Genomic_DNA"/>
</dbReference>
<sequence length="527" mass="60265">MLFGRKTVDKDWGLADVLRLEVLAYRHEQARLSGRERMENAANQGILEEMQQRHGDIHEWQRRRLLRQWMESKWAGVHGDNSGNDLLESVQKTGRMVLWGGFILGLLVHSFWSQLGNSVNVMGVFLTHVILPLLFLAALCVQFIPGIASSAISRPQRLWHPVVMLFLGLSRRFAESWETGVREAIPIAEVLKFVLLRRGRIIATWFSMLIQRGVLAYLAGFWIWFVIQLLTRSAAFTWGTTLSSVVSAERVSRAAYWIGLPWRWVFSGPSEEQIAATQSWFGQPVPLVQSGWEAWALFLMLAILVYAILPRLVVLVLEGTRLRWLVSKEDFSALRFTRILDGMLLRTGIDQDSPDPSEFNSEPTMAPHMPEKSRKQRDHDVGLIVSLESIIQGREDDLSERLRERFQLADCRWIRLGQSAEGREQLRGRIQESTKDWLPFDHADRVLHIVDSGQNPKQAYRSRLALIREIIGPQAGVVFILTGSSQNSLQDREKIWLKSIRRWGDFNTDVVSMLAGNEPDTKAEEAP</sequence>
<organism evidence="3 4">
    <name type="scientific">Oceanipulchritudo coccoides</name>
    <dbReference type="NCBI Taxonomy" id="2706888"/>
    <lineage>
        <taxon>Bacteria</taxon>
        <taxon>Pseudomonadati</taxon>
        <taxon>Verrucomicrobiota</taxon>
        <taxon>Opitutia</taxon>
        <taxon>Puniceicoccales</taxon>
        <taxon>Oceanipulchritudinaceae</taxon>
        <taxon>Oceanipulchritudo</taxon>
    </lineage>
</organism>
<keyword evidence="2" id="KW-0472">Membrane</keyword>
<feature type="transmembrane region" description="Helical" evidence="2">
    <location>
        <begin position="294"/>
        <end position="317"/>
    </location>
</feature>
<feature type="transmembrane region" description="Helical" evidence="2">
    <location>
        <begin position="202"/>
        <end position="227"/>
    </location>
</feature>
<proteinExistence type="predicted"/>
<reference evidence="3 4" key="1">
    <citation type="submission" date="2020-02" db="EMBL/GenBank/DDBJ databases">
        <title>Albibacoteraceae fam. nov., the first described family within the subdivision 4 Verrucomicrobia.</title>
        <authorList>
            <person name="Xi F."/>
        </authorList>
    </citation>
    <scope>NUCLEOTIDE SEQUENCE [LARGE SCALE GENOMIC DNA]</scope>
    <source>
        <strain evidence="3 4">CK1056</strain>
    </source>
</reference>
<dbReference type="Pfam" id="PF11067">
    <property type="entry name" value="DUF2868"/>
    <property type="match status" value="1"/>
</dbReference>
<evidence type="ECO:0000256" key="1">
    <source>
        <dbReference type="SAM" id="MobiDB-lite"/>
    </source>
</evidence>
<keyword evidence="2" id="KW-1133">Transmembrane helix</keyword>
<evidence type="ECO:0000313" key="4">
    <source>
        <dbReference type="Proteomes" id="UP000478417"/>
    </source>
</evidence>
<evidence type="ECO:0000256" key="2">
    <source>
        <dbReference type="SAM" id="Phobius"/>
    </source>
</evidence>
<dbReference type="Proteomes" id="UP000478417">
    <property type="component" value="Unassembled WGS sequence"/>
</dbReference>
<keyword evidence="2" id="KW-0812">Transmembrane</keyword>
<feature type="compositionally biased region" description="Basic and acidic residues" evidence="1">
    <location>
        <begin position="369"/>
        <end position="378"/>
    </location>
</feature>
<keyword evidence="4" id="KW-1185">Reference proteome</keyword>
<feature type="transmembrane region" description="Helical" evidence="2">
    <location>
        <begin position="121"/>
        <end position="144"/>
    </location>
</feature>
<evidence type="ECO:0000313" key="3">
    <source>
        <dbReference type="EMBL" id="NDV62933.1"/>
    </source>
</evidence>
<protein>
    <submittedName>
        <fullName evidence="3">DUF2868 domain-containing protein</fullName>
    </submittedName>
</protein>
<dbReference type="AlphaFoldDB" id="A0A6B2M2G2"/>
<feature type="region of interest" description="Disordered" evidence="1">
    <location>
        <begin position="351"/>
        <end position="378"/>
    </location>
</feature>